<comment type="caution">
    <text evidence="9">The sequence shown here is derived from an EMBL/GenBank/DDBJ whole genome shotgun (WGS) entry which is preliminary data.</text>
</comment>
<dbReference type="PROSITE" id="PS00870">
    <property type="entry name" value="CLPAB_1"/>
    <property type="match status" value="1"/>
</dbReference>
<dbReference type="InterPro" id="IPR001270">
    <property type="entry name" value="ClpA/B"/>
</dbReference>
<evidence type="ECO:0000256" key="7">
    <source>
        <dbReference type="SAM" id="MobiDB-lite"/>
    </source>
</evidence>
<evidence type="ECO:0000313" key="9">
    <source>
        <dbReference type="EMBL" id="PIZ95454.1"/>
    </source>
</evidence>
<dbReference type="Gene3D" id="3.40.50.300">
    <property type="entry name" value="P-loop containing nucleotide triphosphate hydrolases"/>
    <property type="match status" value="2"/>
</dbReference>
<protein>
    <recommendedName>
        <fullName evidence="8">Clp R domain-containing protein</fullName>
    </recommendedName>
</protein>
<dbReference type="AlphaFoldDB" id="A0A2M7V9C9"/>
<dbReference type="SUPFAM" id="SSF52540">
    <property type="entry name" value="P-loop containing nucleoside triphosphate hydrolases"/>
    <property type="match status" value="2"/>
</dbReference>
<dbReference type="CDD" id="cd19499">
    <property type="entry name" value="RecA-like_ClpB_Hsp104-like"/>
    <property type="match status" value="1"/>
</dbReference>
<dbReference type="Gene3D" id="4.10.860.10">
    <property type="entry name" value="UVR domain"/>
    <property type="match status" value="1"/>
</dbReference>
<keyword evidence="2" id="KW-0547">Nucleotide-binding</keyword>
<gene>
    <name evidence="9" type="ORF">COX81_00855</name>
</gene>
<dbReference type="PANTHER" id="PTHR11638">
    <property type="entry name" value="ATP-DEPENDENT CLP PROTEASE"/>
    <property type="match status" value="1"/>
</dbReference>
<evidence type="ECO:0000256" key="3">
    <source>
        <dbReference type="ARBA" id="ARBA00022840"/>
    </source>
</evidence>
<dbReference type="Pfam" id="PF17871">
    <property type="entry name" value="AAA_lid_9"/>
    <property type="match status" value="1"/>
</dbReference>
<dbReference type="GO" id="GO:0005737">
    <property type="term" value="C:cytoplasm"/>
    <property type="evidence" value="ECO:0007669"/>
    <property type="project" value="TreeGrafter"/>
</dbReference>
<dbReference type="Pfam" id="PF07724">
    <property type="entry name" value="AAA_2"/>
    <property type="match status" value="1"/>
</dbReference>
<dbReference type="InterPro" id="IPR004176">
    <property type="entry name" value="Clp_R_N"/>
</dbReference>
<proteinExistence type="predicted"/>
<accession>A0A2M7V9C9</accession>
<evidence type="ECO:0000259" key="8">
    <source>
        <dbReference type="PROSITE" id="PS51903"/>
    </source>
</evidence>
<dbReference type="Pfam" id="PF10431">
    <property type="entry name" value="ClpB_D2-small"/>
    <property type="match status" value="1"/>
</dbReference>
<dbReference type="InterPro" id="IPR018368">
    <property type="entry name" value="ClpA/B_CS1"/>
</dbReference>
<dbReference type="EMBL" id="PFPK01000011">
    <property type="protein sequence ID" value="PIZ95454.1"/>
    <property type="molecule type" value="Genomic_DNA"/>
</dbReference>
<dbReference type="Gene3D" id="1.10.1780.10">
    <property type="entry name" value="Clp, N-terminal domain"/>
    <property type="match status" value="2"/>
</dbReference>
<dbReference type="PANTHER" id="PTHR11638:SF18">
    <property type="entry name" value="HEAT SHOCK PROTEIN 104"/>
    <property type="match status" value="1"/>
</dbReference>
<evidence type="ECO:0000313" key="10">
    <source>
        <dbReference type="Proteomes" id="UP000228568"/>
    </source>
</evidence>
<keyword evidence="6" id="KW-0175">Coiled coil</keyword>
<dbReference type="CDD" id="cd00009">
    <property type="entry name" value="AAA"/>
    <property type="match status" value="1"/>
</dbReference>
<dbReference type="PRINTS" id="PR00300">
    <property type="entry name" value="CLPPROTEASEA"/>
</dbReference>
<feature type="domain" description="Clp R" evidence="8">
    <location>
        <begin position="7"/>
        <end position="157"/>
    </location>
</feature>
<evidence type="ECO:0000256" key="4">
    <source>
        <dbReference type="ARBA" id="ARBA00023186"/>
    </source>
</evidence>
<dbReference type="InterPro" id="IPR036628">
    <property type="entry name" value="Clp_N_dom_sf"/>
</dbReference>
<dbReference type="Pfam" id="PF02861">
    <property type="entry name" value="Clp_N"/>
    <property type="match status" value="2"/>
</dbReference>
<dbReference type="SMART" id="SM00382">
    <property type="entry name" value="AAA"/>
    <property type="match status" value="2"/>
</dbReference>
<evidence type="ECO:0000256" key="1">
    <source>
        <dbReference type="ARBA" id="ARBA00022737"/>
    </source>
</evidence>
<dbReference type="FunFam" id="3.40.50.300:FF:000010">
    <property type="entry name" value="Chaperone clpB 1, putative"/>
    <property type="match status" value="1"/>
</dbReference>
<dbReference type="InterPro" id="IPR027417">
    <property type="entry name" value="P-loop_NTPase"/>
</dbReference>
<dbReference type="GO" id="GO:0034605">
    <property type="term" value="P:cellular response to heat"/>
    <property type="evidence" value="ECO:0007669"/>
    <property type="project" value="TreeGrafter"/>
</dbReference>
<dbReference type="SUPFAM" id="SSF81923">
    <property type="entry name" value="Double Clp-N motif"/>
    <property type="match status" value="1"/>
</dbReference>
<dbReference type="SMART" id="SM01086">
    <property type="entry name" value="ClpB_D2-small"/>
    <property type="match status" value="1"/>
</dbReference>
<dbReference type="GO" id="GO:0005524">
    <property type="term" value="F:ATP binding"/>
    <property type="evidence" value="ECO:0007669"/>
    <property type="project" value="UniProtKB-KW"/>
</dbReference>
<evidence type="ECO:0000256" key="6">
    <source>
        <dbReference type="SAM" id="Coils"/>
    </source>
</evidence>
<dbReference type="Gene3D" id="1.10.8.60">
    <property type="match status" value="2"/>
</dbReference>
<dbReference type="InterPro" id="IPR003959">
    <property type="entry name" value="ATPase_AAA_core"/>
</dbReference>
<name>A0A2M7V9C9_9BACT</name>
<evidence type="ECO:0000256" key="5">
    <source>
        <dbReference type="PROSITE-ProRule" id="PRU01251"/>
    </source>
</evidence>
<keyword evidence="1 5" id="KW-0677">Repeat</keyword>
<dbReference type="Pfam" id="PF00004">
    <property type="entry name" value="AAA"/>
    <property type="match status" value="1"/>
</dbReference>
<dbReference type="InterPro" id="IPR019489">
    <property type="entry name" value="Clp_ATPase_C"/>
</dbReference>
<dbReference type="InterPro" id="IPR050130">
    <property type="entry name" value="ClpA_ClpB"/>
</dbReference>
<sequence length="850" mass="95607">MDTEHLLDKLTTHLKNVIAKSISSAAENNHPDVIPLHIFLALKEEKGSIATQILENHNIKTEDILSLLSSLTIRSNDLKKQLGQTITLTLPSLNTTSKNALEKAMLLAYEHGNGYVGTEHLLYGLIKTNDFYIQKILREAKIKIAELEDQIAVVVQNINRFPSIDEVAEAMDQLHEDIEPHMPPLTQQNQSTKPKQKNHSHKQPTALETFTTELTGKEIQSRLDPVVGRKKEIERLINILGRRNKNNPVLVGEPGVGKTAIVEGLAKKIHKGQVPDILKNKKILSLDMALLIAGTIYRGEFEGRLKQIIEEVQMNPNIILFIDEIHNIIGTGSNQGTMDAANILKPALARGQLHCIGATTIDEYKKHISSDPALERRFQSIDIEEPSRDEVLEILEGIKTQYEQFHHVQISPKTIECAVDLSIKYIHDNFLPDKAIDLLDEASASVKNKQKMHPTQKKIEKIKKELEKSIECKEQAIYAEEFSAAMDLKKQTEVLQKQIASLEKKIANTKSIPKKPITPDNIAEVLGKKLNIDPKVLTTDTWKQLEILNKKIKQQIFGQDQTIEQIIQSLRQSHLGLKSPKKPFASFLFVGPSGVGKTKLAKTLATEMYYDEKALIKLDMSEFAEQHGISKLLGSPAGYIGHKERNHFTDQIKRRPYSVVLFDEIDKAHPDVVRLLLQILDEGELTDSTGKKINFSHATIILTSNIGAELYKSHGIGFGHSKDKETAEVKKEIKSAINSRLKEQFGAELLGRLDQICFFSTLSQETLRQIIQNRIESINEQLTKNDIQISSEESTVNNIIKNSYNEDTGARIIESALEKIISEAVAKLLLKKTTKTTYTLKRVAEEYKLV</sequence>
<dbReference type="GO" id="GO:0016887">
    <property type="term" value="F:ATP hydrolysis activity"/>
    <property type="evidence" value="ECO:0007669"/>
    <property type="project" value="InterPro"/>
</dbReference>
<reference evidence="10" key="1">
    <citation type="submission" date="2017-09" db="EMBL/GenBank/DDBJ databases">
        <title>Depth-based differentiation of microbial function through sediment-hosted aquifers and enrichment of novel symbionts in the deep terrestrial subsurface.</title>
        <authorList>
            <person name="Probst A.J."/>
            <person name="Ladd B."/>
            <person name="Jarett J.K."/>
            <person name="Geller-Mcgrath D.E."/>
            <person name="Sieber C.M.K."/>
            <person name="Emerson J.B."/>
            <person name="Anantharaman K."/>
            <person name="Thomas B.C."/>
            <person name="Malmstrom R."/>
            <person name="Stieglmeier M."/>
            <person name="Klingl A."/>
            <person name="Woyke T."/>
            <person name="Ryan C.M."/>
            <person name="Banfield J.F."/>
        </authorList>
    </citation>
    <scope>NUCLEOTIDE SEQUENCE [LARGE SCALE GENOMIC DNA]</scope>
</reference>
<dbReference type="Proteomes" id="UP000228568">
    <property type="component" value="Unassembled WGS sequence"/>
</dbReference>
<feature type="region of interest" description="Disordered" evidence="7">
    <location>
        <begin position="180"/>
        <end position="204"/>
    </location>
</feature>
<evidence type="ECO:0000256" key="2">
    <source>
        <dbReference type="ARBA" id="ARBA00022741"/>
    </source>
</evidence>
<dbReference type="InterPro" id="IPR003593">
    <property type="entry name" value="AAA+_ATPase"/>
</dbReference>
<dbReference type="InterPro" id="IPR041546">
    <property type="entry name" value="ClpA/ClpB_AAA_lid"/>
</dbReference>
<keyword evidence="4" id="KW-0143">Chaperone</keyword>
<feature type="coiled-coil region" evidence="6">
    <location>
        <begin position="456"/>
        <end position="512"/>
    </location>
</feature>
<dbReference type="PROSITE" id="PS51903">
    <property type="entry name" value="CLP_R"/>
    <property type="match status" value="1"/>
</dbReference>
<organism evidence="9 10">
    <name type="scientific">Candidatus Magasanikbacteria bacterium CG_4_10_14_0_2_um_filter_37_12</name>
    <dbReference type="NCBI Taxonomy" id="1974637"/>
    <lineage>
        <taxon>Bacteria</taxon>
        <taxon>Candidatus Magasanikiibacteriota</taxon>
    </lineage>
</organism>
<keyword evidence="3" id="KW-0067">ATP-binding</keyword>